<accession>A0ACC0K6T4</accession>
<name>A0ACC0K6T4_CHOFU</name>
<dbReference type="EMBL" id="CM046107">
    <property type="protein sequence ID" value="KAI8431965.1"/>
    <property type="molecule type" value="Genomic_DNA"/>
</dbReference>
<evidence type="ECO:0000313" key="1">
    <source>
        <dbReference type="EMBL" id="KAI8431965.1"/>
    </source>
</evidence>
<keyword evidence="2" id="KW-1185">Reference proteome</keyword>
<organism evidence="1 2">
    <name type="scientific">Choristoneura fumiferana</name>
    <name type="common">Spruce budworm moth</name>
    <name type="synonym">Archips fumiferana</name>
    <dbReference type="NCBI Taxonomy" id="7141"/>
    <lineage>
        <taxon>Eukaryota</taxon>
        <taxon>Metazoa</taxon>
        <taxon>Ecdysozoa</taxon>
        <taxon>Arthropoda</taxon>
        <taxon>Hexapoda</taxon>
        <taxon>Insecta</taxon>
        <taxon>Pterygota</taxon>
        <taxon>Neoptera</taxon>
        <taxon>Endopterygota</taxon>
        <taxon>Lepidoptera</taxon>
        <taxon>Glossata</taxon>
        <taxon>Ditrysia</taxon>
        <taxon>Tortricoidea</taxon>
        <taxon>Tortricidae</taxon>
        <taxon>Tortricinae</taxon>
        <taxon>Choristoneura</taxon>
    </lineage>
</organism>
<comment type="caution">
    <text evidence="1">The sequence shown here is derived from an EMBL/GenBank/DDBJ whole genome shotgun (WGS) entry which is preliminary data.</text>
</comment>
<evidence type="ECO:0000313" key="2">
    <source>
        <dbReference type="Proteomes" id="UP001064048"/>
    </source>
</evidence>
<sequence length="180" mass="20178">MELPVLDKFCFIFHLKTGCITMGIMNSILTFVLAVILITFAVDIKAASETVKRDEVDTVSSVVYTIVILLVILLFIKFVLDMVFVYAVYKQKSGLMKKYCIFWVVFLVLFIIGFLKSLFHMDAGHVIAQILFLDAQKNQKNKTSTGNRTQVLGIPYRVLYRYTTAGQPPLLVTAGGPAVV</sequence>
<protein>
    <submittedName>
        <fullName evidence="1">Uncharacterized protein</fullName>
    </submittedName>
</protein>
<proteinExistence type="predicted"/>
<gene>
    <name evidence="1" type="ORF">MSG28_004498</name>
</gene>
<reference evidence="1 2" key="1">
    <citation type="journal article" date="2022" name="Genome Biol. Evol.">
        <title>The Spruce Budworm Genome: Reconstructing the Evolutionary History of Antifreeze Proteins.</title>
        <authorList>
            <person name="Beliveau C."/>
            <person name="Gagne P."/>
            <person name="Picq S."/>
            <person name="Vernygora O."/>
            <person name="Keeling C.I."/>
            <person name="Pinkney K."/>
            <person name="Doucet D."/>
            <person name="Wen F."/>
            <person name="Johnston J.S."/>
            <person name="Maaroufi H."/>
            <person name="Boyle B."/>
            <person name="Laroche J."/>
            <person name="Dewar K."/>
            <person name="Juretic N."/>
            <person name="Blackburn G."/>
            <person name="Nisole A."/>
            <person name="Brunet B."/>
            <person name="Brandao M."/>
            <person name="Lumley L."/>
            <person name="Duan J."/>
            <person name="Quan G."/>
            <person name="Lucarotti C.J."/>
            <person name="Roe A.D."/>
            <person name="Sperling F.A.H."/>
            <person name="Levesque R.C."/>
            <person name="Cusson M."/>
        </authorList>
    </citation>
    <scope>NUCLEOTIDE SEQUENCE [LARGE SCALE GENOMIC DNA]</scope>
    <source>
        <strain evidence="1">Glfc:IPQL:Cfum</strain>
    </source>
</reference>
<dbReference type="Proteomes" id="UP001064048">
    <property type="component" value="Chromosome 7"/>
</dbReference>